<keyword evidence="7" id="KW-0645">Protease</keyword>
<evidence type="ECO:0000259" key="14">
    <source>
        <dbReference type="Pfam" id="PF01433"/>
    </source>
</evidence>
<dbReference type="Pfam" id="PF01433">
    <property type="entry name" value="Peptidase_M1"/>
    <property type="match status" value="1"/>
</dbReference>
<evidence type="ECO:0000256" key="11">
    <source>
        <dbReference type="ARBA" id="ARBA00023049"/>
    </source>
</evidence>
<dbReference type="EMBL" id="CP003418">
    <property type="protein sequence ID" value="AFH48874.1"/>
    <property type="molecule type" value="Genomic_DNA"/>
</dbReference>
<dbReference type="RefSeq" id="WP_014560029.1">
    <property type="nucleotide sequence ID" value="NC_017464.1"/>
</dbReference>
<feature type="active site" description="Proton acceptor" evidence="12">
    <location>
        <position position="315"/>
    </location>
</feature>
<name>I0AIR7_IGNAJ</name>
<evidence type="ECO:0000256" key="12">
    <source>
        <dbReference type="PIRSR" id="PIRSR634015-1"/>
    </source>
</evidence>
<evidence type="ECO:0000256" key="1">
    <source>
        <dbReference type="ARBA" id="ARBA00000098"/>
    </source>
</evidence>
<feature type="binding site" evidence="13">
    <location>
        <position position="337"/>
    </location>
    <ligand>
        <name>Zn(2+)</name>
        <dbReference type="ChEBI" id="CHEBI:29105"/>
        <note>catalytic</note>
    </ligand>
</feature>
<dbReference type="GO" id="GO:0008270">
    <property type="term" value="F:zinc ion binding"/>
    <property type="evidence" value="ECO:0007669"/>
    <property type="project" value="InterPro"/>
</dbReference>
<evidence type="ECO:0000256" key="7">
    <source>
        <dbReference type="ARBA" id="ARBA00022670"/>
    </source>
</evidence>
<dbReference type="InterPro" id="IPR042097">
    <property type="entry name" value="Aminopeptidase_N-like_N_sf"/>
</dbReference>
<evidence type="ECO:0000256" key="4">
    <source>
        <dbReference type="ARBA" id="ARBA00012564"/>
    </source>
</evidence>
<reference evidence="16 17" key="1">
    <citation type="journal article" date="2012" name="Front. Microbiol.">
        <title>Complete genome of Ignavibacterium album, a metabolically versatile, flagellated, facultative anaerobe from the phylum Chlorobi.</title>
        <authorList>
            <person name="Liu Z."/>
            <person name="Frigaard N.-U."/>
            <person name="Vogl K."/>
            <person name="Iino T."/>
            <person name="Ohkuma M."/>
            <person name="Overmann J."/>
            <person name="Bryant D.A."/>
        </authorList>
    </citation>
    <scope>NUCLEOTIDE SEQUENCE [LARGE SCALE GENOMIC DNA]</scope>
    <source>
        <strain evidence="17">DSM 19864 / JCM 16511 / NBRC 101810 / Mat9-16</strain>
    </source>
</reference>
<dbReference type="OrthoDB" id="100605at2"/>
<feature type="domain" description="Peptidase M1 membrane alanine aminopeptidase" evidence="14">
    <location>
        <begin position="256"/>
        <end position="444"/>
    </location>
</feature>
<dbReference type="Gene3D" id="1.10.390.10">
    <property type="entry name" value="Neutral Protease Domain 2"/>
    <property type="match status" value="1"/>
</dbReference>
<evidence type="ECO:0000256" key="8">
    <source>
        <dbReference type="ARBA" id="ARBA00022723"/>
    </source>
</evidence>
<evidence type="ECO:0000256" key="5">
    <source>
        <dbReference type="ARBA" id="ARBA00015611"/>
    </source>
</evidence>
<comment type="catalytic activity">
    <reaction evidence="1">
        <text>Release of an N-terminal amino acid, Xaa-|-Yaa- from a peptide, amide or arylamide. Xaa is preferably Ala, but may be most amino acids including Pro (slow action). When a terminal hydrophobic residue is followed by a prolyl residue, the two may be released as an intact Xaa-Pro dipeptide.</text>
        <dbReference type="EC" id="3.4.11.2"/>
    </reaction>
</comment>
<dbReference type="GO" id="GO:0008237">
    <property type="term" value="F:metallopeptidase activity"/>
    <property type="evidence" value="ECO:0007669"/>
    <property type="project" value="UniProtKB-KW"/>
</dbReference>
<dbReference type="KEGG" id="ial:IALB_1163"/>
<evidence type="ECO:0000256" key="13">
    <source>
        <dbReference type="PIRSR" id="PIRSR634015-3"/>
    </source>
</evidence>
<protein>
    <recommendedName>
        <fullName evidence="5">Aminopeptidase N</fullName>
        <ecNumber evidence="4">3.4.11.2</ecNumber>
    </recommendedName>
</protein>
<dbReference type="InterPro" id="IPR027268">
    <property type="entry name" value="Peptidase_M4/M1_CTD_sf"/>
</dbReference>
<dbReference type="InterPro" id="IPR045357">
    <property type="entry name" value="Aminopeptidase_N-like_N"/>
</dbReference>
<evidence type="ECO:0000256" key="3">
    <source>
        <dbReference type="ARBA" id="ARBA00010136"/>
    </source>
</evidence>
<keyword evidence="11" id="KW-0482">Metalloprotease</keyword>
<keyword evidence="16" id="KW-0031">Aminopeptidase</keyword>
<comment type="similarity">
    <text evidence="3">Belongs to the peptidase M1 family.</text>
</comment>
<dbReference type="GO" id="GO:0005737">
    <property type="term" value="C:cytoplasm"/>
    <property type="evidence" value="ECO:0007669"/>
    <property type="project" value="UniProtKB-SubCell"/>
</dbReference>
<keyword evidence="9" id="KW-0378">Hydrolase</keyword>
<dbReference type="STRING" id="945713.IALB_1163"/>
<dbReference type="AlphaFoldDB" id="I0AIR7"/>
<dbReference type="GO" id="GO:0016285">
    <property type="term" value="F:alanyl aminopeptidase activity"/>
    <property type="evidence" value="ECO:0007669"/>
    <property type="project" value="UniProtKB-EC"/>
</dbReference>
<gene>
    <name evidence="16" type="primary">pepN</name>
    <name evidence="16" type="ordered locus">IALB_1163</name>
</gene>
<feature type="active site" description="Proton donor" evidence="12">
    <location>
        <position position="385"/>
    </location>
</feature>
<dbReference type="InterPro" id="IPR034015">
    <property type="entry name" value="M1_LTA4H"/>
</dbReference>
<evidence type="ECO:0000259" key="15">
    <source>
        <dbReference type="Pfam" id="PF17900"/>
    </source>
</evidence>
<feature type="binding site" evidence="13">
    <location>
        <position position="314"/>
    </location>
    <ligand>
        <name>Zn(2+)</name>
        <dbReference type="ChEBI" id="CHEBI:29105"/>
        <note>catalytic</note>
    </ligand>
</feature>
<dbReference type="GO" id="GO:0006508">
    <property type="term" value="P:proteolysis"/>
    <property type="evidence" value="ECO:0007669"/>
    <property type="project" value="UniProtKB-KW"/>
</dbReference>
<dbReference type="PRINTS" id="PR00756">
    <property type="entry name" value="ALADIPTASE"/>
</dbReference>
<keyword evidence="10 13" id="KW-0862">Zinc</keyword>
<comment type="cofactor">
    <cofactor evidence="13">
        <name>Zn(2+)</name>
        <dbReference type="ChEBI" id="CHEBI:29105"/>
    </cofactor>
    <text evidence="13">Binds 1 zinc ion per subunit.</text>
</comment>
<evidence type="ECO:0000256" key="10">
    <source>
        <dbReference type="ARBA" id="ARBA00022833"/>
    </source>
</evidence>
<keyword evidence="6" id="KW-0963">Cytoplasm</keyword>
<feature type="binding site" evidence="13">
    <location>
        <position position="318"/>
    </location>
    <ligand>
        <name>Zn(2+)</name>
        <dbReference type="ChEBI" id="CHEBI:29105"/>
        <note>catalytic</note>
    </ligand>
</feature>
<dbReference type="Gene3D" id="2.60.40.1730">
    <property type="entry name" value="tricorn interacting facor f3 domain"/>
    <property type="match status" value="1"/>
</dbReference>
<dbReference type="InterPro" id="IPR014782">
    <property type="entry name" value="Peptidase_M1_dom"/>
</dbReference>
<dbReference type="Pfam" id="PF17900">
    <property type="entry name" value="Peptidase_M1_N"/>
    <property type="match status" value="1"/>
</dbReference>
<evidence type="ECO:0000256" key="9">
    <source>
        <dbReference type="ARBA" id="ARBA00022801"/>
    </source>
</evidence>
<accession>I0AIR7</accession>
<proteinExistence type="inferred from homology"/>
<evidence type="ECO:0000313" key="17">
    <source>
        <dbReference type="Proteomes" id="UP000007394"/>
    </source>
</evidence>
<evidence type="ECO:0000256" key="2">
    <source>
        <dbReference type="ARBA" id="ARBA00004496"/>
    </source>
</evidence>
<dbReference type="InterPro" id="IPR001930">
    <property type="entry name" value="Peptidase_M1"/>
</dbReference>
<dbReference type="PANTHER" id="PTHR45726:SF3">
    <property type="entry name" value="LEUKOTRIENE A-4 HYDROLASE"/>
    <property type="match status" value="1"/>
</dbReference>
<sequence>MFLGIKLLQLLLIFNTLLFNIFFNDGIRAGYVSSSQKNIDILQYYLKLDLNWGKKLITGETKILAHKLISDQKNIDLHFYGNMIVKKVSSDSAVLKFHHIKNILSIDVSEINRDTIEFTIQYYGTPKKSGFNGFVFGEINNIPLIYNLSEPNYTPSWFPCDDDPEDKALFDIEITNDTSFVSVSNGRLVNVENKGEKRTYHWKSNYPISTYLIAVYSSKYISFTQTYKSISGKELPLEFYVLPDHLEEAKKDFAEHKEMLEAFENLFGEYPFADDKYGVAEFLWNYGAMETQTITGIGYNLVSGKNFARDILAHELAHHWWGNAVGPKIWKDIWLNEGFASYSEALFLEYKFGDASLQSAMRGKFSEYFRGSLYNPVNLFSETVYDKGAWVLHMLRNEIGDSNFFGSLKKYYEVFKYTNASTEDFKSICESVSNQNLDKFFDDWVYNDKGIIRCNYSLSDDKTILIAQSNEEFNDFHFNLELKIIYSDGSTEFKTFRVENSKVKFNLNSVKRIKEVIPDPNGKLLAIFNEEGHQQ</sequence>
<dbReference type="CDD" id="cd09603">
    <property type="entry name" value="M1_APN_like"/>
    <property type="match status" value="1"/>
</dbReference>
<keyword evidence="17" id="KW-1185">Reference proteome</keyword>
<feature type="domain" description="Aminopeptidase N-like N-terminal" evidence="15">
    <location>
        <begin position="43"/>
        <end position="212"/>
    </location>
</feature>
<comment type="subcellular location">
    <subcellularLocation>
        <location evidence="2">Cytoplasm</location>
    </subcellularLocation>
</comment>
<evidence type="ECO:0000313" key="16">
    <source>
        <dbReference type="EMBL" id="AFH48874.1"/>
    </source>
</evidence>
<dbReference type="SUPFAM" id="SSF63737">
    <property type="entry name" value="Leukotriene A4 hydrolase N-terminal domain"/>
    <property type="match status" value="1"/>
</dbReference>
<dbReference type="EC" id="3.4.11.2" evidence="4"/>
<dbReference type="SUPFAM" id="SSF55486">
    <property type="entry name" value="Metalloproteases ('zincins'), catalytic domain"/>
    <property type="match status" value="1"/>
</dbReference>
<dbReference type="PANTHER" id="PTHR45726">
    <property type="entry name" value="LEUKOTRIENE A-4 HYDROLASE"/>
    <property type="match status" value="1"/>
</dbReference>
<organism evidence="16 17">
    <name type="scientific">Ignavibacterium album (strain DSM 19864 / JCM 16511 / NBRC 101810 / Mat9-16)</name>
    <dbReference type="NCBI Taxonomy" id="945713"/>
    <lineage>
        <taxon>Bacteria</taxon>
        <taxon>Pseudomonadati</taxon>
        <taxon>Ignavibacteriota</taxon>
        <taxon>Ignavibacteria</taxon>
        <taxon>Ignavibacteriales</taxon>
        <taxon>Ignavibacteriaceae</taxon>
        <taxon>Ignavibacterium</taxon>
    </lineage>
</organism>
<dbReference type="HOGENOM" id="CLU_014298_1_0_10"/>
<keyword evidence="8 13" id="KW-0479">Metal-binding</keyword>
<evidence type="ECO:0000256" key="6">
    <source>
        <dbReference type="ARBA" id="ARBA00022490"/>
    </source>
</evidence>
<dbReference type="Proteomes" id="UP000007394">
    <property type="component" value="Chromosome"/>
</dbReference>
<dbReference type="eggNOG" id="COG0308">
    <property type="taxonomic scope" value="Bacteria"/>
</dbReference>